<proteinExistence type="predicted"/>
<evidence type="ECO:0000313" key="2">
    <source>
        <dbReference type="Proteomes" id="UP000032047"/>
    </source>
</evidence>
<sequence>MMARSCDYDYFLNTLTLKEESLVFLLETLLMKNDKKINDGRKKILREMDCWQGRADLVVAETKNEKIIPKEKAVLLSNLTNARVISLLHKKAPRTLSFLVKRTGLTEQTLKKSLRTLLNEEIIVENSNRSYLLHQDFEIPKVIFNAYEAKLHNWRRALYQATQYFGFANNSWVVMPRKYISPAINNIELFRINGVGLISIDEKGEFVIHLKAKKNQPSKKAFYLVGIGKLFVQNYYT</sequence>
<dbReference type="EMBL" id="JXTG01000037">
    <property type="protein sequence ID" value="KIP19917.1"/>
    <property type="molecule type" value="Genomic_DNA"/>
</dbReference>
<name>A0A0D0HKU7_9BACL</name>
<dbReference type="AlphaFoldDB" id="A0A0D0HKU7"/>
<gene>
    <name evidence="1" type="ORF">JV16_02934</name>
</gene>
<dbReference type="PATRIC" id="fig|265546.4.peg.2919"/>
<comment type="caution">
    <text evidence="1">The sequence shown here is derived from an EMBL/GenBank/DDBJ whole genome shotgun (WGS) entry which is preliminary data.</text>
</comment>
<evidence type="ECO:0000313" key="1">
    <source>
        <dbReference type="EMBL" id="KIP19917.1"/>
    </source>
</evidence>
<dbReference type="Proteomes" id="UP000032047">
    <property type="component" value="Unassembled WGS sequence"/>
</dbReference>
<keyword evidence="2" id="KW-1185">Reference proteome</keyword>
<protein>
    <submittedName>
        <fullName evidence="1">Uncharacterized protein</fullName>
    </submittedName>
</protein>
<organism evidence="1 2">
    <name type="scientific">Anoxybacillus ayderensis</name>
    <dbReference type="NCBI Taxonomy" id="265546"/>
    <lineage>
        <taxon>Bacteria</taxon>
        <taxon>Bacillati</taxon>
        <taxon>Bacillota</taxon>
        <taxon>Bacilli</taxon>
        <taxon>Bacillales</taxon>
        <taxon>Anoxybacillaceae</taxon>
        <taxon>Anoxybacillus</taxon>
    </lineage>
</organism>
<dbReference type="RefSeq" id="WP_042536435.1">
    <property type="nucleotide sequence ID" value="NZ_JXTG01000037.1"/>
</dbReference>
<reference evidence="1 2" key="1">
    <citation type="submission" date="2015-01" db="EMBL/GenBank/DDBJ databases">
        <title>Genome sequence of Anoxybacillus ayderensis strain AB04.</title>
        <authorList>
            <person name="Belduz A.O."/>
            <person name="Canakci S."/>
            <person name="Chan K.-G."/>
            <person name="Kahar U.M."/>
            <person name="Yaakob A.S."/>
            <person name="Chan C.S."/>
            <person name="Goh K.M."/>
        </authorList>
    </citation>
    <scope>NUCLEOTIDE SEQUENCE [LARGE SCALE GENOMIC DNA]</scope>
    <source>
        <strain evidence="1 2">AB04</strain>
    </source>
</reference>
<accession>A0A0D0HKU7</accession>